<sequence>MNRWVLIFMAPEDENELLRSQLKESEEQTRQAAQAGLDLLKQVGELQDKLDEQRVEMTNALEILGLQSAVEEYQLNEKQLKHKLEVQAETLNNKMEELRALNENTQSSMTSEMMEVQLKVMELENIKVELEQTLQECRYREQQLELSNNSLQRQLERITEEKEDREKEAVSWFKSLEKSREQNRDLQIQLDQVLQQAQDPNSKGNSLFAEVQIATLMQLQGSRADPAQLERLQSMLSEKNGEIQNLMTKLQRLEKMEVSTEQPEEFLLSLQHRTQKSLEKMNINKCTGVVQPSNCGV</sequence>
<organism evidence="3 4">
    <name type="scientific">Xenoophorus captivus</name>
    <dbReference type="NCBI Taxonomy" id="1517983"/>
    <lineage>
        <taxon>Eukaryota</taxon>
        <taxon>Metazoa</taxon>
        <taxon>Chordata</taxon>
        <taxon>Craniata</taxon>
        <taxon>Vertebrata</taxon>
        <taxon>Euteleostomi</taxon>
        <taxon>Actinopterygii</taxon>
        <taxon>Neopterygii</taxon>
        <taxon>Teleostei</taxon>
        <taxon>Neoteleostei</taxon>
        <taxon>Acanthomorphata</taxon>
        <taxon>Ovalentaria</taxon>
        <taxon>Atherinomorphae</taxon>
        <taxon>Cyprinodontiformes</taxon>
        <taxon>Goodeidae</taxon>
        <taxon>Xenoophorus</taxon>
    </lineage>
</organism>
<keyword evidence="4" id="KW-1185">Reference proteome</keyword>
<dbReference type="EMBL" id="JAHRIN010052290">
    <property type="protein sequence ID" value="MEQ2210044.1"/>
    <property type="molecule type" value="Genomic_DNA"/>
</dbReference>
<evidence type="ECO:0008006" key="5">
    <source>
        <dbReference type="Google" id="ProtNLM"/>
    </source>
</evidence>
<evidence type="ECO:0000256" key="2">
    <source>
        <dbReference type="SAM" id="Coils"/>
    </source>
</evidence>
<dbReference type="InterPro" id="IPR051149">
    <property type="entry name" value="Spindly/BICDR_Dynein_Adapter"/>
</dbReference>
<dbReference type="PANTHER" id="PTHR32123:SF9">
    <property type="entry name" value="PROTEIN SPINDLY"/>
    <property type="match status" value="1"/>
</dbReference>
<evidence type="ECO:0000313" key="4">
    <source>
        <dbReference type="Proteomes" id="UP001434883"/>
    </source>
</evidence>
<gene>
    <name evidence="3" type="ORF">XENOCAPTIV_007665</name>
</gene>
<evidence type="ECO:0000313" key="3">
    <source>
        <dbReference type="EMBL" id="MEQ2210044.1"/>
    </source>
</evidence>
<dbReference type="Proteomes" id="UP001434883">
    <property type="component" value="Unassembled WGS sequence"/>
</dbReference>
<comment type="caution">
    <text evidence="3">The sequence shown here is derived from an EMBL/GenBank/DDBJ whole genome shotgun (WGS) entry which is preliminary data.</text>
</comment>
<proteinExistence type="predicted"/>
<name>A0ABV0RPV8_9TELE</name>
<evidence type="ECO:0000256" key="1">
    <source>
        <dbReference type="ARBA" id="ARBA00023054"/>
    </source>
</evidence>
<accession>A0ABV0RPV8</accession>
<protein>
    <recommendedName>
        <fullName evidence="5">Spindle apparatus coiled-coil domain-containing protein 1</fullName>
    </recommendedName>
</protein>
<dbReference type="PANTHER" id="PTHR32123">
    <property type="entry name" value="BICD FAMILY-LIKE CARGO ADAPTER"/>
    <property type="match status" value="1"/>
</dbReference>
<keyword evidence="1 2" id="KW-0175">Coiled coil</keyword>
<reference evidence="3 4" key="1">
    <citation type="submission" date="2021-06" db="EMBL/GenBank/DDBJ databases">
        <authorList>
            <person name="Palmer J.M."/>
        </authorList>
    </citation>
    <scope>NUCLEOTIDE SEQUENCE [LARGE SCALE GENOMIC DNA]</scope>
    <source>
        <strain evidence="3 4">XC_2019</strain>
        <tissue evidence="3">Muscle</tissue>
    </source>
</reference>
<feature type="coiled-coil region" evidence="2">
    <location>
        <begin position="70"/>
        <end position="196"/>
    </location>
</feature>
<feature type="coiled-coil region" evidence="2">
    <location>
        <begin position="229"/>
        <end position="256"/>
    </location>
</feature>